<dbReference type="NCBIfam" id="TIGR02385">
    <property type="entry name" value="RelE_StbE"/>
    <property type="match status" value="1"/>
</dbReference>
<dbReference type="EMBL" id="CP036279">
    <property type="protein sequence ID" value="QDU60515.1"/>
    <property type="molecule type" value="Genomic_DNA"/>
</dbReference>
<dbReference type="Gene3D" id="3.30.2310.20">
    <property type="entry name" value="RelE-like"/>
    <property type="match status" value="1"/>
</dbReference>
<sequence>MDVNFSPQSQKDLDEIHDYIAADSPERALSWIRQIETACTSLSEAPLLGTPLAIGLRHVRATTYGNYVIYYRVRDDQVDILRVVHGARRPLGSL</sequence>
<dbReference type="Proteomes" id="UP000317093">
    <property type="component" value="Chromosome"/>
</dbReference>
<dbReference type="KEGG" id="knv:Pan216_13560"/>
<dbReference type="RefSeq" id="WP_145256475.1">
    <property type="nucleotide sequence ID" value="NZ_CP036279.1"/>
</dbReference>
<keyword evidence="2" id="KW-1277">Toxin-antitoxin system</keyword>
<proteinExistence type="inferred from homology"/>
<organism evidence="3 4">
    <name type="scientific">Kolteria novifilia</name>
    <dbReference type="NCBI Taxonomy" id="2527975"/>
    <lineage>
        <taxon>Bacteria</taxon>
        <taxon>Pseudomonadati</taxon>
        <taxon>Planctomycetota</taxon>
        <taxon>Planctomycetia</taxon>
        <taxon>Kolteriales</taxon>
        <taxon>Kolteriaceae</taxon>
        <taxon>Kolteria</taxon>
    </lineage>
</organism>
<evidence type="ECO:0000256" key="2">
    <source>
        <dbReference type="ARBA" id="ARBA00022649"/>
    </source>
</evidence>
<evidence type="ECO:0000313" key="3">
    <source>
        <dbReference type="EMBL" id="QDU60515.1"/>
    </source>
</evidence>
<dbReference type="InterPro" id="IPR051803">
    <property type="entry name" value="TA_system_RelE-like_toxin"/>
</dbReference>
<keyword evidence="4" id="KW-1185">Reference proteome</keyword>
<dbReference type="InterPro" id="IPR007712">
    <property type="entry name" value="RelE/ParE_toxin"/>
</dbReference>
<reference evidence="3 4" key="1">
    <citation type="submission" date="2019-02" db="EMBL/GenBank/DDBJ databases">
        <title>Deep-cultivation of Planctomycetes and their phenomic and genomic characterization uncovers novel biology.</title>
        <authorList>
            <person name="Wiegand S."/>
            <person name="Jogler M."/>
            <person name="Boedeker C."/>
            <person name="Pinto D."/>
            <person name="Vollmers J."/>
            <person name="Rivas-Marin E."/>
            <person name="Kohn T."/>
            <person name="Peeters S.H."/>
            <person name="Heuer A."/>
            <person name="Rast P."/>
            <person name="Oberbeckmann S."/>
            <person name="Bunk B."/>
            <person name="Jeske O."/>
            <person name="Meyerdierks A."/>
            <person name="Storesund J.E."/>
            <person name="Kallscheuer N."/>
            <person name="Luecker S."/>
            <person name="Lage O.M."/>
            <person name="Pohl T."/>
            <person name="Merkel B.J."/>
            <person name="Hornburger P."/>
            <person name="Mueller R.-W."/>
            <person name="Bruemmer F."/>
            <person name="Labrenz M."/>
            <person name="Spormann A.M."/>
            <person name="Op den Camp H."/>
            <person name="Overmann J."/>
            <person name="Amann R."/>
            <person name="Jetten M.S.M."/>
            <person name="Mascher T."/>
            <person name="Medema M.H."/>
            <person name="Devos D.P."/>
            <person name="Kaster A.-K."/>
            <person name="Ovreas L."/>
            <person name="Rohde M."/>
            <person name="Galperin M.Y."/>
            <person name="Jogler C."/>
        </authorList>
    </citation>
    <scope>NUCLEOTIDE SEQUENCE [LARGE SCALE GENOMIC DNA]</scope>
    <source>
        <strain evidence="3 4">Pan216</strain>
    </source>
</reference>
<dbReference type="InterPro" id="IPR035093">
    <property type="entry name" value="RelE/ParE_toxin_dom_sf"/>
</dbReference>
<evidence type="ECO:0000256" key="1">
    <source>
        <dbReference type="ARBA" id="ARBA00006226"/>
    </source>
</evidence>
<gene>
    <name evidence="3" type="ORF">Pan216_13560</name>
</gene>
<dbReference type="Pfam" id="PF05016">
    <property type="entry name" value="ParE_toxin"/>
    <property type="match status" value="1"/>
</dbReference>
<dbReference type="AlphaFoldDB" id="A0A518B0M4"/>
<dbReference type="OrthoDB" id="285131at2"/>
<dbReference type="PANTHER" id="PTHR33755">
    <property type="entry name" value="TOXIN PARE1-RELATED"/>
    <property type="match status" value="1"/>
</dbReference>
<comment type="similarity">
    <text evidence="1">Belongs to the RelE toxin family.</text>
</comment>
<protein>
    <submittedName>
        <fullName evidence="3">Plasmid stabilization system protein</fullName>
    </submittedName>
</protein>
<accession>A0A518B0M4</accession>
<name>A0A518B0M4_9BACT</name>
<evidence type="ECO:0000313" key="4">
    <source>
        <dbReference type="Proteomes" id="UP000317093"/>
    </source>
</evidence>